<dbReference type="AlphaFoldDB" id="A0A511DQ71"/>
<dbReference type="PANTHER" id="PTHR13812">
    <property type="entry name" value="KETIMINE REDUCTASE MU-CRYSTALLIN"/>
    <property type="match status" value="1"/>
</dbReference>
<comment type="caution">
    <text evidence="1">The sequence shown here is derived from an EMBL/GenBank/DDBJ whole genome shotgun (WGS) entry which is preliminary data.</text>
</comment>
<accession>A0A511DQ71</accession>
<dbReference type="Proteomes" id="UP000321685">
    <property type="component" value="Unassembled WGS sequence"/>
</dbReference>
<sequence>MIVNEQQQPIKVESADIARHVGLDVAARAAEQAALAQACGESRAERVMLAYAGGWLRLMAAAVPTAGVVGYKQFHLADGNKVRYTVHLFDLATGSPIGIVDAALITTLRTAATAAFAARTFFGAGAGPLTLAVVGSGAEAEAGVLALGHLQELKSVRVFSRSVENRSRLAARLGHDGLEASAADSVHEALAGADLVYVATNSGGQVVLCHEDIAHLPFVASIGSTLPAQRELDSEVFLRAGRIVLDTFDALKESGDLIAARERGFRGDGVRLLGDMEPGAPDIAAPTVFKSIGSPEQDVLLAHAIIQRAAADGFGTRIAPLQSVKVNL</sequence>
<dbReference type="GO" id="GO:0005737">
    <property type="term" value="C:cytoplasm"/>
    <property type="evidence" value="ECO:0007669"/>
    <property type="project" value="TreeGrafter"/>
</dbReference>
<dbReference type="EMBL" id="BJVJ01000125">
    <property type="protein sequence ID" value="GEL26939.1"/>
    <property type="molecule type" value="Genomic_DNA"/>
</dbReference>
<dbReference type="Gene3D" id="3.30.1780.10">
    <property type="entry name" value="ornithine cyclodeaminase, domain 1"/>
    <property type="match status" value="1"/>
</dbReference>
<dbReference type="InterPro" id="IPR036291">
    <property type="entry name" value="NAD(P)-bd_dom_sf"/>
</dbReference>
<organism evidence="1 2">
    <name type="scientific">Pseudonocardia sulfidoxydans NBRC 16205</name>
    <dbReference type="NCBI Taxonomy" id="1223511"/>
    <lineage>
        <taxon>Bacteria</taxon>
        <taxon>Bacillati</taxon>
        <taxon>Actinomycetota</taxon>
        <taxon>Actinomycetes</taxon>
        <taxon>Pseudonocardiales</taxon>
        <taxon>Pseudonocardiaceae</taxon>
        <taxon>Pseudonocardia</taxon>
    </lineage>
</organism>
<dbReference type="OrthoDB" id="3812704at2"/>
<evidence type="ECO:0000313" key="1">
    <source>
        <dbReference type="EMBL" id="GEL26939.1"/>
    </source>
</evidence>
<dbReference type="PANTHER" id="PTHR13812:SF19">
    <property type="entry name" value="KETIMINE REDUCTASE MU-CRYSTALLIN"/>
    <property type="match status" value="1"/>
</dbReference>
<name>A0A511DQ71_9PSEU</name>
<dbReference type="InterPro" id="IPR003462">
    <property type="entry name" value="ODC_Mu_crystall"/>
</dbReference>
<protein>
    <submittedName>
        <fullName evidence="1">Ornithine cyclodeaminase</fullName>
    </submittedName>
</protein>
<keyword evidence="2" id="KW-1185">Reference proteome</keyword>
<reference evidence="1 2" key="1">
    <citation type="submission" date="2019-07" db="EMBL/GenBank/DDBJ databases">
        <title>Whole genome shotgun sequence of Pseudonocardia sulfidoxydans NBRC 16205.</title>
        <authorList>
            <person name="Hosoyama A."/>
            <person name="Uohara A."/>
            <person name="Ohji S."/>
            <person name="Ichikawa N."/>
        </authorList>
    </citation>
    <scope>NUCLEOTIDE SEQUENCE [LARGE SCALE GENOMIC DNA]</scope>
    <source>
        <strain evidence="1 2">NBRC 16205</strain>
    </source>
</reference>
<evidence type="ECO:0000313" key="2">
    <source>
        <dbReference type="Proteomes" id="UP000321685"/>
    </source>
</evidence>
<gene>
    <name evidence="1" type="primary">ocd</name>
    <name evidence="1" type="ORF">PSU4_58930</name>
</gene>
<dbReference type="SUPFAM" id="SSF51735">
    <property type="entry name" value="NAD(P)-binding Rossmann-fold domains"/>
    <property type="match status" value="1"/>
</dbReference>
<dbReference type="Pfam" id="PF02423">
    <property type="entry name" value="OCD_Mu_crystall"/>
    <property type="match status" value="1"/>
</dbReference>
<dbReference type="InterPro" id="IPR023401">
    <property type="entry name" value="ODC_N"/>
</dbReference>
<dbReference type="RefSeq" id="WP_147115782.1">
    <property type="nucleotide sequence ID" value="NZ_BJVJ01000125.1"/>
</dbReference>
<dbReference type="Gene3D" id="3.40.50.720">
    <property type="entry name" value="NAD(P)-binding Rossmann-like Domain"/>
    <property type="match status" value="1"/>
</dbReference>
<proteinExistence type="predicted"/>